<reference evidence="2" key="1">
    <citation type="submission" date="2023-07" db="EMBL/GenBank/DDBJ databases">
        <title>Dyadobacter sp. nov 'subterranea' isolated from contaminted grondwater.</title>
        <authorList>
            <person name="Szabo I."/>
            <person name="Al-Omari J."/>
            <person name="Szerdahelyi S.G."/>
            <person name="Rado J."/>
        </authorList>
    </citation>
    <scope>NUCLEOTIDE SEQUENCE [LARGE SCALE GENOMIC DNA]</scope>
    <source>
        <strain evidence="2">UP-52</strain>
    </source>
</reference>
<gene>
    <name evidence="1" type="ORF">IEE83_09040</name>
</gene>
<proteinExistence type="predicted"/>
<dbReference type="EMBL" id="JACYGY010000001">
    <property type="protein sequence ID" value="MBE9462026.1"/>
    <property type="molecule type" value="Genomic_DNA"/>
</dbReference>
<sequence>MALIEVDSIYREVMDKVYENLPWCGPEFTEEGIKVIALFYGYFRSIYSFPTEKIGNDFFFNARKALNKLSEDIPIHIRKFHIKTGIAENRWVKVVILL</sequence>
<dbReference type="Proteomes" id="UP000634134">
    <property type="component" value="Unassembled WGS sequence"/>
</dbReference>
<evidence type="ECO:0000313" key="2">
    <source>
        <dbReference type="Proteomes" id="UP000634134"/>
    </source>
</evidence>
<keyword evidence="2" id="KW-1185">Reference proteome</keyword>
<protein>
    <submittedName>
        <fullName evidence="1">Uncharacterized protein</fullName>
    </submittedName>
</protein>
<organism evidence="1 2">
    <name type="scientific">Dyadobacter subterraneus</name>
    <dbReference type="NCBI Taxonomy" id="2773304"/>
    <lineage>
        <taxon>Bacteria</taxon>
        <taxon>Pseudomonadati</taxon>
        <taxon>Bacteroidota</taxon>
        <taxon>Cytophagia</taxon>
        <taxon>Cytophagales</taxon>
        <taxon>Spirosomataceae</taxon>
        <taxon>Dyadobacter</taxon>
    </lineage>
</organism>
<accession>A0ABR9W971</accession>
<evidence type="ECO:0000313" key="1">
    <source>
        <dbReference type="EMBL" id="MBE9462026.1"/>
    </source>
</evidence>
<comment type="caution">
    <text evidence="1">The sequence shown here is derived from an EMBL/GenBank/DDBJ whole genome shotgun (WGS) entry which is preliminary data.</text>
</comment>
<name>A0ABR9W971_9BACT</name>
<dbReference type="RefSeq" id="WP_194120260.1">
    <property type="nucleotide sequence ID" value="NZ_JACYGY010000001.1"/>
</dbReference>